<name>A0AA42B1W7_PAPNU</name>
<reference evidence="1" key="1">
    <citation type="submission" date="2022-03" db="EMBL/GenBank/DDBJ databases">
        <title>A functionally conserved STORR gene fusion in Papaver species that diverged 16.8 million years ago.</title>
        <authorList>
            <person name="Catania T."/>
        </authorList>
    </citation>
    <scope>NUCLEOTIDE SEQUENCE</scope>
    <source>
        <strain evidence="1">S-191538</strain>
    </source>
</reference>
<dbReference type="EMBL" id="JAJJMA010300476">
    <property type="protein sequence ID" value="MCL7048074.1"/>
    <property type="molecule type" value="Genomic_DNA"/>
</dbReference>
<feature type="non-terminal residue" evidence="1">
    <location>
        <position position="1"/>
    </location>
</feature>
<accession>A0AA42B1W7</accession>
<keyword evidence="2" id="KW-1185">Reference proteome</keyword>
<comment type="caution">
    <text evidence="1">The sequence shown here is derived from an EMBL/GenBank/DDBJ whole genome shotgun (WGS) entry which is preliminary data.</text>
</comment>
<dbReference type="AlphaFoldDB" id="A0AA42B1W7"/>
<gene>
    <name evidence="1" type="ORF">MKW94_005126</name>
</gene>
<dbReference type="Proteomes" id="UP001177140">
    <property type="component" value="Unassembled WGS sequence"/>
</dbReference>
<protein>
    <submittedName>
        <fullName evidence="1">Uncharacterized protein</fullName>
    </submittedName>
</protein>
<sequence>VDGCFECPAAYKLYKPVHSILSQIVVSMKPTHSALCRDKSNPFADSNMCSQNGNAQISFGQY</sequence>
<organism evidence="1 2">
    <name type="scientific">Papaver nudicaule</name>
    <name type="common">Iceland poppy</name>
    <dbReference type="NCBI Taxonomy" id="74823"/>
    <lineage>
        <taxon>Eukaryota</taxon>
        <taxon>Viridiplantae</taxon>
        <taxon>Streptophyta</taxon>
        <taxon>Embryophyta</taxon>
        <taxon>Tracheophyta</taxon>
        <taxon>Spermatophyta</taxon>
        <taxon>Magnoliopsida</taxon>
        <taxon>Ranunculales</taxon>
        <taxon>Papaveraceae</taxon>
        <taxon>Papaveroideae</taxon>
        <taxon>Papaver</taxon>
    </lineage>
</organism>
<evidence type="ECO:0000313" key="2">
    <source>
        <dbReference type="Proteomes" id="UP001177140"/>
    </source>
</evidence>
<feature type="non-terminal residue" evidence="1">
    <location>
        <position position="62"/>
    </location>
</feature>
<evidence type="ECO:0000313" key="1">
    <source>
        <dbReference type="EMBL" id="MCL7048074.1"/>
    </source>
</evidence>
<proteinExistence type="predicted"/>